<dbReference type="Pfam" id="PF13041">
    <property type="entry name" value="PPR_2"/>
    <property type="match status" value="2"/>
</dbReference>
<gene>
    <name evidence="3" type="ORF">Tsubulata_015561</name>
</gene>
<dbReference type="GO" id="GO:0009451">
    <property type="term" value="P:RNA modification"/>
    <property type="evidence" value="ECO:0007669"/>
    <property type="project" value="InterPro"/>
</dbReference>
<name>A0A9Q0FD68_9ROSI</name>
<dbReference type="InterPro" id="IPR046960">
    <property type="entry name" value="PPR_At4g14850-like_plant"/>
</dbReference>
<protein>
    <recommendedName>
        <fullName evidence="5">Pentacotripeptide-repeat region of PRORP domain-containing protein</fullName>
    </recommendedName>
</protein>
<reference evidence="3" key="2">
    <citation type="journal article" date="2023" name="Plants (Basel)">
        <title>Annotation of the Turnera subulata (Passifloraceae) Draft Genome Reveals the S-Locus Evolved after the Divergence of Turneroideae from Passifloroideae in a Stepwise Manner.</title>
        <authorList>
            <person name="Henning P.M."/>
            <person name="Roalson E.H."/>
            <person name="Mir W."/>
            <person name="McCubbin A.G."/>
            <person name="Shore J.S."/>
        </authorList>
    </citation>
    <scope>NUCLEOTIDE SEQUENCE</scope>
    <source>
        <strain evidence="3">F60SS</strain>
    </source>
</reference>
<dbReference type="OrthoDB" id="635740at2759"/>
<accession>A0A9Q0FD68</accession>
<dbReference type="FunFam" id="1.25.40.10:FF:001369">
    <property type="entry name" value="Pentatricopeptide repeat-containing protein At3g05340"/>
    <property type="match status" value="1"/>
</dbReference>
<dbReference type="EMBL" id="JAKUCV010005921">
    <property type="protein sequence ID" value="KAJ4829330.1"/>
    <property type="molecule type" value="Genomic_DNA"/>
</dbReference>
<feature type="repeat" description="PPR" evidence="2">
    <location>
        <begin position="426"/>
        <end position="460"/>
    </location>
</feature>
<dbReference type="FunFam" id="1.25.40.10:FF:000196">
    <property type="entry name" value="Pentatricopeptide repeat-containing protein At4g14850"/>
    <property type="match status" value="1"/>
</dbReference>
<sequence length="659" mass="73683">MRTKWIIHKLNSYTPSWATTTSLYSPFKTLQNPSSSYASAFVLNHVEISRLLSICAREGHPRLGSSIHASIIKTHEFFNPENQPIYRNAVVIWNSLLSAYSKCGDLGGALKVFDDIPVRDTVSWNTMISGFLRTEDVEEGFGYLKRMRELGACGLDQSTFTTVLSACDRPELSVVSRMVHCMVFVSGFEGEITVGNALITSYFKCGCCSSGRQVFDEMLERNVVSWTAVISGLAQSELYEDSLRFFGMMMMMRGLVEPNALTYLSALMACSGLQALREGHQIHGLVWKLGIQSDLCIESALMDMYSKCGSMEDALRIFESARELDEVSLTVILVGFAQNGYQEEAVQIFVKMVKGGIEIDPNMVSAVLGVFGVDTSLSLGQQIHSLVIKRAFGSNVFVGNGLINMYSKCGDLQDSIKVFSQMPRRNSVSWNSMIAAFARHGDGSRVLQLYEKMRLEGIEPTDVTFLSLLHACSHVGLVEKGLEFLKTMIKVHGIRPRMEHYACVVDMLGRAGHLDEAKQFIEGISVNPDMLVWQALLGACGIHEDAEMGKYAAEQLLLSEPEKPAPYVLLANIYSSKGRWKERGRLIKRMKEMGVEKEVGISWIEIENKMHSFVARDRMHPQAEIINGILEDLFRLMIDEGYDPEKRSVLYSMDQGELE</sequence>
<dbReference type="PANTHER" id="PTHR47926:SF374">
    <property type="entry name" value="PENTATRICOPEPTIDE REPEAT-CONTAINING PROTEIN"/>
    <property type="match status" value="1"/>
</dbReference>
<dbReference type="AlphaFoldDB" id="A0A9Q0FD68"/>
<evidence type="ECO:0000313" key="4">
    <source>
        <dbReference type="Proteomes" id="UP001141552"/>
    </source>
</evidence>
<dbReference type="Pfam" id="PF20431">
    <property type="entry name" value="E_motif"/>
    <property type="match status" value="1"/>
</dbReference>
<feature type="repeat" description="PPR" evidence="2">
    <location>
        <begin position="395"/>
        <end position="425"/>
    </location>
</feature>
<proteinExistence type="predicted"/>
<keyword evidence="4" id="KW-1185">Reference proteome</keyword>
<dbReference type="InterPro" id="IPR011990">
    <property type="entry name" value="TPR-like_helical_dom_sf"/>
</dbReference>
<feature type="repeat" description="PPR" evidence="2">
    <location>
        <begin position="120"/>
        <end position="154"/>
    </location>
</feature>
<evidence type="ECO:0000256" key="1">
    <source>
        <dbReference type="ARBA" id="ARBA00022737"/>
    </source>
</evidence>
<feature type="repeat" description="PPR" evidence="2">
    <location>
        <begin position="89"/>
        <end position="119"/>
    </location>
</feature>
<dbReference type="FunFam" id="1.25.40.10:FF:000584">
    <property type="entry name" value="Pentatricopeptide repeat-containing protein"/>
    <property type="match status" value="1"/>
</dbReference>
<dbReference type="Gene3D" id="1.25.40.10">
    <property type="entry name" value="Tetratricopeptide repeat domain"/>
    <property type="match status" value="4"/>
</dbReference>
<dbReference type="Pfam" id="PF01535">
    <property type="entry name" value="PPR"/>
    <property type="match status" value="5"/>
</dbReference>
<feature type="repeat" description="PPR" evidence="2">
    <location>
        <begin position="222"/>
        <end position="257"/>
    </location>
</feature>
<feature type="repeat" description="PPR" evidence="2">
    <location>
        <begin position="325"/>
        <end position="359"/>
    </location>
</feature>
<dbReference type="PROSITE" id="PS51375">
    <property type="entry name" value="PPR"/>
    <property type="match status" value="6"/>
</dbReference>
<dbReference type="FunFam" id="1.25.40.10:FF:000031">
    <property type="entry name" value="Pentatricopeptide repeat-containing protein mitochondrial"/>
    <property type="match status" value="1"/>
</dbReference>
<dbReference type="PANTHER" id="PTHR47926">
    <property type="entry name" value="PENTATRICOPEPTIDE REPEAT-CONTAINING PROTEIN"/>
    <property type="match status" value="1"/>
</dbReference>
<evidence type="ECO:0000256" key="2">
    <source>
        <dbReference type="PROSITE-ProRule" id="PRU00708"/>
    </source>
</evidence>
<dbReference type="InterPro" id="IPR046848">
    <property type="entry name" value="E_motif"/>
</dbReference>
<dbReference type="NCBIfam" id="TIGR00756">
    <property type="entry name" value="PPR"/>
    <property type="match status" value="5"/>
</dbReference>
<comment type="caution">
    <text evidence="3">The sequence shown here is derived from an EMBL/GenBank/DDBJ whole genome shotgun (WGS) entry which is preliminary data.</text>
</comment>
<dbReference type="InterPro" id="IPR002885">
    <property type="entry name" value="PPR_rpt"/>
</dbReference>
<evidence type="ECO:0000313" key="3">
    <source>
        <dbReference type="EMBL" id="KAJ4829330.1"/>
    </source>
</evidence>
<keyword evidence="1" id="KW-0677">Repeat</keyword>
<evidence type="ECO:0008006" key="5">
    <source>
        <dbReference type="Google" id="ProtNLM"/>
    </source>
</evidence>
<dbReference type="GO" id="GO:0003723">
    <property type="term" value="F:RNA binding"/>
    <property type="evidence" value="ECO:0007669"/>
    <property type="project" value="InterPro"/>
</dbReference>
<dbReference type="Proteomes" id="UP001141552">
    <property type="component" value="Unassembled WGS sequence"/>
</dbReference>
<organism evidence="3 4">
    <name type="scientific">Turnera subulata</name>
    <dbReference type="NCBI Taxonomy" id="218843"/>
    <lineage>
        <taxon>Eukaryota</taxon>
        <taxon>Viridiplantae</taxon>
        <taxon>Streptophyta</taxon>
        <taxon>Embryophyta</taxon>
        <taxon>Tracheophyta</taxon>
        <taxon>Spermatophyta</taxon>
        <taxon>Magnoliopsida</taxon>
        <taxon>eudicotyledons</taxon>
        <taxon>Gunneridae</taxon>
        <taxon>Pentapetalae</taxon>
        <taxon>rosids</taxon>
        <taxon>fabids</taxon>
        <taxon>Malpighiales</taxon>
        <taxon>Passifloraceae</taxon>
        <taxon>Turnera</taxon>
    </lineage>
</organism>
<reference evidence="3" key="1">
    <citation type="submission" date="2022-02" db="EMBL/GenBank/DDBJ databases">
        <authorList>
            <person name="Henning P.M."/>
            <person name="McCubbin A.G."/>
            <person name="Shore J.S."/>
        </authorList>
    </citation>
    <scope>NUCLEOTIDE SEQUENCE</scope>
    <source>
        <strain evidence="3">F60SS</strain>
        <tissue evidence="3">Leaves</tissue>
    </source>
</reference>